<dbReference type="SUPFAM" id="SSF48019">
    <property type="entry name" value="post-AAA+ oligomerization domain-like"/>
    <property type="match status" value="1"/>
</dbReference>
<evidence type="ECO:0000256" key="5">
    <source>
        <dbReference type="ARBA" id="ARBA00022705"/>
    </source>
</evidence>
<comment type="similarity">
    <text evidence="7">Belongs to the DNA polymerase HolA subunit family.</text>
</comment>
<dbReference type="InterPro" id="IPR010372">
    <property type="entry name" value="DNA_pol3_delta_N"/>
</dbReference>
<evidence type="ECO:0000256" key="4">
    <source>
        <dbReference type="ARBA" id="ARBA00022695"/>
    </source>
</evidence>
<evidence type="ECO:0000256" key="3">
    <source>
        <dbReference type="ARBA" id="ARBA00022679"/>
    </source>
</evidence>
<gene>
    <name evidence="11" type="primary">holA</name>
    <name evidence="11" type="ORF">RCZ01_12170</name>
</gene>
<dbReference type="Gene3D" id="1.20.272.10">
    <property type="match status" value="1"/>
</dbReference>
<dbReference type="Gene3D" id="1.10.8.60">
    <property type="match status" value="1"/>
</dbReference>
<dbReference type="InterPro" id="IPR005790">
    <property type="entry name" value="DNA_polIII_delta"/>
</dbReference>
<evidence type="ECO:0000256" key="8">
    <source>
        <dbReference type="ARBA" id="ARBA00049244"/>
    </source>
</evidence>
<dbReference type="GO" id="GO:0006261">
    <property type="term" value="P:DNA-templated DNA replication"/>
    <property type="evidence" value="ECO:0007669"/>
    <property type="project" value="TreeGrafter"/>
</dbReference>
<proteinExistence type="inferred from homology"/>
<keyword evidence="4" id="KW-0548">Nucleotidyltransferase</keyword>
<organism evidence="11 12">
    <name type="scientific">Capnocytophaga felis</name>
    <dbReference type="NCBI Taxonomy" id="2267611"/>
    <lineage>
        <taxon>Bacteria</taxon>
        <taxon>Pseudomonadati</taxon>
        <taxon>Bacteroidota</taxon>
        <taxon>Flavobacteriia</taxon>
        <taxon>Flavobacteriales</taxon>
        <taxon>Flavobacteriaceae</taxon>
        <taxon>Capnocytophaga</taxon>
    </lineage>
</organism>
<feature type="domain" description="DNA polymerase III delta subunit-like C-terminal" evidence="10">
    <location>
        <begin position="211"/>
        <end position="312"/>
    </location>
</feature>
<dbReference type="EC" id="2.7.7.7" evidence="1"/>
<dbReference type="GO" id="GO:0003677">
    <property type="term" value="F:DNA binding"/>
    <property type="evidence" value="ECO:0007669"/>
    <property type="project" value="InterPro"/>
</dbReference>
<dbReference type="GO" id="GO:0003887">
    <property type="term" value="F:DNA-directed DNA polymerase activity"/>
    <property type="evidence" value="ECO:0007669"/>
    <property type="project" value="UniProtKB-KW"/>
</dbReference>
<protein>
    <recommendedName>
        <fullName evidence="2">DNA polymerase III subunit delta</fullName>
        <ecNumber evidence="1">2.7.7.7</ecNumber>
    </recommendedName>
</protein>
<dbReference type="InterPro" id="IPR027417">
    <property type="entry name" value="P-loop_NTPase"/>
</dbReference>
<dbReference type="PANTHER" id="PTHR34388:SF1">
    <property type="entry name" value="DNA POLYMERASE III SUBUNIT DELTA"/>
    <property type="match status" value="1"/>
</dbReference>
<dbReference type="SUPFAM" id="SSF52540">
    <property type="entry name" value="P-loop containing nucleoside triphosphate hydrolases"/>
    <property type="match status" value="1"/>
</dbReference>
<feature type="domain" description="DNA polymerase III delta N-terminal" evidence="9">
    <location>
        <begin position="20"/>
        <end position="135"/>
    </location>
</feature>
<dbReference type="Pfam" id="PF06144">
    <property type="entry name" value="DNA_pol3_delta"/>
    <property type="match status" value="1"/>
</dbReference>
<evidence type="ECO:0000259" key="10">
    <source>
        <dbReference type="Pfam" id="PF21694"/>
    </source>
</evidence>
<evidence type="ECO:0000313" key="11">
    <source>
        <dbReference type="EMBL" id="GET45915.1"/>
    </source>
</evidence>
<reference evidence="12" key="1">
    <citation type="journal article" date="2020" name="Int. J. Syst. Evol. Microbiol.">
        <title>Capnocytophaga felis sp. nov. isolated from the feline oral cavity.</title>
        <authorList>
            <person name="Suzuki M."/>
            <person name="Umeda K."/>
            <person name="Kimura M."/>
            <person name="Imaoka K."/>
            <person name="Morikawa S."/>
            <person name="Maeda K."/>
        </authorList>
    </citation>
    <scope>NUCLEOTIDE SEQUENCE [LARGE SCALE GENOMIC DNA]</scope>
    <source>
        <strain evidence="12">KC07070</strain>
    </source>
</reference>
<dbReference type="Proteomes" id="UP000398217">
    <property type="component" value="Unassembled WGS sequence"/>
</dbReference>
<evidence type="ECO:0000256" key="7">
    <source>
        <dbReference type="ARBA" id="ARBA00034754"/>
    </source>
</evidence>
<dbReference type="GO" id="GO:0009360">
    <property type="term" value="C:DNA polymerase III complex"/>
    <property type="evidence" value="ECO:0007669"/>
    <property type="project" value="InterPro"/>
</dbReference>
<dbReference type="InterPro" id="IPR008921">
    <property type="entry name" value="DNA_pol3_clamp-load_cplx_C"/>
</dbReference>
<dbReference type="RefSeq" id="WP_155284562.1">
    <property type="nucleotide sequence ID" value="NZ_BLBC01000007.1"/>
</dbReference>
<dbReference type="PANTHER" id="PTHR34388">
    <property type="entry name" value="DNA POLYMERASE III SUBUNIT DELTA"/>
    <property type="match status" value="1"/>
</dbReference>
<keyword evidence="5" id="KW-0235">DNA replication</keyword>
<keyword evidence="12" id="KW-1185">Reference proteome</keyword>
<sequence>MNEVKKIIDSIKKGNIAPIYFLMGEEPYFIDVISDYVENNILSEDEKGFNQMVLYGQDVSVSDIVNNAKRFPMMAPYQVIIVKEAQNLGNSVEDLVSYVENYTPTTILVICYKYKTLDKRKKLVKVLGKSSVLFESKKLYDRDVMNWIPDVLKEKGYTIHPKATQMLVEFLGTDLSRIRNEMEKLTLVVTQNTEITPDVIEKNIGISKEFNNFELRKAIGEKDEAKAVRIVRYFADNPKDNPIVVTLGTLYTFFQQLLTYHGLSDQTDRNVASTLKINPYFVKEYHTAARNYPMKRVSAIIAGLREIDMKSKGVGAVNTPQSDLLKELIINILRS</sequence>
<dbReference type="InterPro" id="IPR048466">
    <property type="entry name" value="DNA_pol3_delta-like_C"/>
</dbReference>
<dbReference type="Gene3D" id="3.40.50.300">
    <property type="entry name" value="P-loop containing nucleotide triphosphate hydrolases"/>
    <property type="match status" value="1"/>
</dbReference>
<keyword evidence="6" id="KW-0239">DNA-directed DNA polymerase</keyword>
<evidence type="ECO:0000259" key="9">
    <source>
        <dbReference type="Pfam" id="PF06144"/>
    </source>
</evidence>
<evidence type="ECO:0000256" key="2">
    <source>
        <dbReference type="ARBA" id="ARBA00017703"/>
    </source>
</evidence>
<dbReference type="AlphaFoldDB" id="A0A5M4B9I7"/>
<dbReference type="Pfam" id="PF21694">
    <property type="entry name" value="DNA_pol3_delta_C"/>
    <property type="match status" value="1"/>
</dbReference>
<dbReference type="EMBL" id="BLBC01000007">
    <property type="protein sequence ID" value="GET45915.1"/>
    <property type="molecule type" value="Genomic_DNA"/>
</dbReference>
<accession>A0A5M4B9I7</accession>
<evidence type="ECO:0000256" key="6">
    <source>
        <dbReference type="ARBA" id="ARBA00022932"/>
    </source>
</evidence>
<name>A0A5M4B9I7_9FLAO</name>
<dbReference type="OrthoDB" id="1172326at2"/>
<keyword evidence="3" id="KW-0808">Transferase</keyword>
<dbReference type="NCBIfam" id="TIGR01128">
    <property type="entry name" value="holA"/>
    <property type="match status" value="1"/>
</dbReference>
<evidence type="ECO:0000313" key="12">
    <source>
        <dbReference type="Proteomes" id="UP000398217"/>
    </source>
</evidence>
<comment type="caution">
    <text evidence="11">The sequence shown here is derived from an EMBL/GenBank/DDBJ whole genome shotgun (WGS) entry which is preliminary data.</text>
</comment>
<comment type="catalytic activity">
    <reaction evidence="8">
        <text>DNA(n) + a 2'-deoxyribonucleoside 5'-triphosphate = DNA(n+1) + diphosphate</text>
        <dbReference type="Rhea" id="RHEA:22508"/>
        <dbReference type="Rhea" id="RHEA-COMP:17339"/>
        <dbReference type="Rhea" id="RHEA-COMP:17340"/>
        <dbReference type="ChEBI" id="CHEBI:33019"/>
        <dbReference type="ChEBI" id="CHEBI:61560"/>
        <dbReference type="ChEBI" id="CHEBI:173112"/>
        <dbReference type="EC" id="2.7.7.7"/>
    </reaction>
</comment>
<evidence type="ECO:0000256" key="1">
    <source>
        <dbReference type="ARBA" id="ARBA00012417"/>
    </source>
</evidence>